<gene>
    <name evidence="1" type="ORF">dnm_043180</name>
</gene>
<evidence type="ECO:0000313" key="2">
    <source>
        <dbReference type="Proteomes" id="UP000663722"/>
    </source>
</evidence>
<dbReference type="AlphaFoldDB" id="A0A975BMJ9"/>
<name>A0A975BMJ9_9BACT</name>
<evidence type="ECO:0008006" key="3">
    <source>
        <dbReference type="Google" id="ProtNLM"/>
    </source>
</evidence>
<proteinExistence type="predicted"/>
<keyword evidence="2" id="KW-1185">Reference proteome</keyword>
<dbReference type="EMBL" id="CP061800">
    <property type="protein sequence ID" value="QTA88276.1"/>
    <property type="molecule type" value="Genomic_DNA"/>
</dbReference>
<accession>A0A975BMJ9</accession>
<dbReference type="RefSeq" id="WP_207683112.1">
    <property type="nucleotide sequence ID" value="NZ_CP061800.1"/>
</dbReference>
<dbReference type="KEGG" id="dmm:dnm_043180"/>
<organism evidence="1 2">
    <name type="scientific">Desulfonema magnum</name>
    <dbReference type="NCBI Taxonomy" id="45655"/>
    <lineage>
        <taxon>Bacteria</taxon>
        <taxon>Pseudomonadati</taxon>
        <taxon>Thermodesulfobacteriota</taxon>
        <taxon>Desulfobacteria</taxon>
        <taxon>Desulfobacterales</taxon>
        <taxon>Desulfococcaceae</taxon>
        <taxon>Desulfonema</taxon>
    </lineage>
</organism>
<reference evidence="1" key="1">
    <citation type="journal article" date="2021" name="Microb. Physiol.">
        <title>Proteogenomic Insights into the Physiology of Marine, Sulfate-Reducing, Filamentous Desulfonema limicola and Desulfonema magnum.</title>
        <authorList>
            <person name="Schnaars V."/>
            <person name="Wohlbrand L."/>
            <person name="Scheve S."/>
            <person name="Hinrichs C."/>
            <person name="Reinhardt R."/>
            <person name="Rabus R."/>
        </authorList>
    </citation>
    <scope>NUCLEOTIDE SEQUENCE</scope>
    <source>
        <strain evidence="1">4be13</strain>
    </source>
</reference>
<protein>
    <recommendedName>
        <fullName evidence="3">DUF2281 domain-containing protein</fullName>
    </recommendedName>
</protein>
<dbReference type="Proteomes" id="UP000663722">
    <property type="component" value="Chromosome"/>
</dbReference>
<sequence length="80" mass="9110">MQEQQALKAEIISSLDFLPTDSLRLLAEFTTFLQSKFGRANTQRQIVRLGGLWADTPEITAEDIAEARHEMWGKFGENEI</sequence>
<evidence type="ECO:0000313" key="1">
    <source>
        <dbReference type="EMBL" id="QTA88276.1"/>
    </source>
</evidence>